<dbReference type="InterPro" id="IPR011050">
    <property type="entry name" value="Pectin_lyase_fold/virulence"/>
</dbReference>
<dbReference type="RefSeq" id="WP_123523075.1">
    <property type="nucleotide sequence ID" value="NZ_JBHLWF010000012.1"/>
</dbReference>
<dbReference type="Proteomes" id="UP000294599">
    <property type="component" value="Unassembled WGS sequence"/>
</dbReference>
<evidence type="ECO:0000256" key="1">
    <source>
        <dbReference type="SAM" id="SignalP"/>
    </source>
</evidence>
<organism evidence="2 3">
    <name type="scientific">Pseudofulvimonas gallinarii</name>
    <dbReference type="NCBI Taxonomy" id="634155"/>
    <lineage>
        <taxon>Bacteria</taxon>
        <taxon>Pseudomonadati</taxon>
        <taxon>Pseudomonadota</taxon>
        <taxon>Gammaproteobacteria</taxon>
        <taxon>Lysobacterales</taxon>
        <taxon>Rhodanobacteraceae</taxon>
        <taxon>Pseudofulvimonas</taxon>
    </lineage>
</organism>
<keyword evidence="1" id="KW-0732">Signal</keyword>
<sequence length="296" mass="30040">MKPFRYLPLLALAGLFQHGAASAALFLVGTGPQCTHPTLASALDAAVANGPGHDEIRVSADAPTTNAHFTITATDVLIAGGYWTCGSAIPSLGARAQVSGNNHDPVFHIGNNRNVELRQLAISNGGRHGIVNGDFAVGGAVWLQGGTAVLRGIRAFDNRARLGGAIAVTGNSVMAIHGGATATEITHNEAMLGGGIYVGERATLRIENDNVLIADNAANGSANWWENMGGGIHATGGVNTASSIEVGWLDADPGLPMRTPAGLVIANNVSLGNGGGVSLYGNTSFNAFGLIADSCG</sequence>
<evidence type="ECO:0000313" key="3">
    <source>
        <dbReference type="Proteomes" id="UP000294599"/>
    </source>
</evidence>
<gene>
    <name evidence="2" type="ORF">EDC25_1407</name>
</gene>
<dbReference type="SUPFAM" id="SSF51126">
    <property type="entry name" value="Pectin lyase-like"/>
    <property type="match status" value="1"/>
</dbReference>
<dbReference type="EMBL" id="SMAF01000040">
    <property type="protein sequence ID" value="TCS92076.1"/>
    <property type="molecule type" value="Genomic_DNA"/>
</dbReference>
<evidence type="ECO:0000313" key="2">
    <source>
        <dbReference type="EMBL" id="TCS92076.1"/>
    </source>
</evidence>
<dbReference type="AlphaFoldDB" id="A0A4R3L0Q9"/>
<comment type="caution">
    <text evidence="2">The sequence shown here is derived from an EMBL/GenBank/DDBJ whole genome shotgun (WGS) entry which is preliminary data.</text>
</comment>
<keyword evidence="3" id="KW-1185">Reference proteome</keyword>
<accession>A0A4R3L0Q9</accession>
<feature type="signal peptide" evidence="1">
    <location>
        <begin position="1"/>
        <end position="23"/>
    </location>
</feature>
<evidence type="ECO:0008006" key="4">
    <source>
        <dbReference type="Google" id="ProtNLM"/>
    </source>
</evidence>
<protein>
    <recommendedName>
        <fullName evidence="4">Outer membrane repeat protein</fullName>
    </recommendedName>
</protein>
<reference evidence="2 3" key="1">
    <citation type="submission" date="2019-03" db="EMBL/GenBank/DDBJ databases">
        <title>Genomic Encyclopedia of Type Strains, Phase IV (KMG-IV): sequencing the most valuable type-strain genomes for metagenomic binning, comparative biology and taxonomic classification.</title>
        <authorList>
            <person name="Goeker M."/>
        </authorList>
    </citation>
    <scope>NUCLEOTIDE SEQUENCE [LARGE SCALE GENOMIC DNA]</scope>
    <source>
        <strain evidence="2 3">DSM 21944</strain>
    </source>
</reference>
<feature type="chain" id="PRO_5030099215" description="Outer membrane repeat protein" evidence="1">
    <location>
        <begin position="24"/>
        <end position="296"/>
    </location>
</feature>
<name>A0A4R3L0Q9_9GAMM</name>
<proteinExistence type="predicted"/>